<gene>
    <name evidence="1" type="ORF">P7K49_032555</name>
</gene>
<accession>A0ABQ9TZE1</accession>
<evidence type="ECO:0000313" key="1">
    <source>
        <dbReference type="EMBL" id="KAK2089889.1"/>
    </source>
</evidence>
<name>A0ABQ9TZE1_SAGOE</name>
<sequence length="309" mass="33428">MGFQETDGKTSCLCKYSFLDDNRKLTPRRDVPTYPKVSRSDPRAYLPLKGDDRSVLLSARPPELTSEMIQGAQVPQPAEAWVAHSGFCGACCSGSDRAFQSLPVGRWCPLVSHSIHAVPDDALDVVRFWDWDFHRGPGPFQKAVACESDAGACEREAFRNAHGTAGPDAWLTQSSCPFQYLLSPETVEALRKPTFDVWLWEPNELKVTLSRKTQETDLTAGGFCELGKQLSGQGASIQGSSMLGSLGLCPPYRPSQEAGSPVLHLQTGCLLQNAPAGSKSLLEKGAVVRALCPETIVCKGKAQAAGHPR</sequence>
<evidence type="ECO:0000313" key="2">
    <source>
        <dbReference type="Proteomes" id="UP001266305"/>
    </source>
</evidence>
<dbReference type="EMBL" id="JASSZA010000018">
    <property type="protein sequence ID" value="KAK2089889.1"/>
    <property type="molecule type" value="Genomic_DNA"/>
</dbReference>
<comment type="caution">
    <text evidence="1">The sequence shown here is derived from an EMBL/GenBank/DDBJ whole genome shotgun (WGS) entry which is preliminary data.</text>
</comment>
<organism evidence="1 2">
    <name type="scientific">Saguinus oedipus</name>
    <name type="common">Cotton-top tamarin</name>
    <name type="synonym">Oedipomidas oedipus</name>
    <dbReference type="NCBI Taxonomy" id="9490"/>
    <lineage>
        <taxon>Eukaryota</taxon>
        <taxon>Metazoa</taxon>
        <taxon>Chordata</taxon>
        <taxon>Craniata</taxon>
        <taxon>Vertebrata</taxon>
        <taxon>Euteleostomi</taxon>
        <taxon>Mammalia</taxon>
        <taxon>Eutheria</taxon>
        <taxon>Euarchontoglires</taxon>
        <taxon>Primates</taxon>
        <taxon>Haplorrhini</taxon>
        <taxon>Platyrrhini</taxon>
        <taxon>Cebidae</taxon>
        <taxon>Callitrichinae</taxon>
        <taxon>Saguinus</taxon>
    </lineage>
</organism>
<proteinExistence type="predicted"/>
<keyword evidence="2" id="KW-1185">Reference proteome</keyword>
<dbReference type="Proteomes" id="UP001266305">
    <property type="component" value="Unassembled WGS sequence"/>
</dbReference>
<protein>
    <submittedName>
        <fullName evidence="1">Uncharacterized protein</fullName>
    </submittedName>
</protein>
<reference evidence="1 2" key="1">
    <citation type="submission" date="2023-05" db="EMBL/GenBank/DDBJ databases">
        <title>B98-5 Cell Line De Novo Hybrid Assembly: An Optical Mapping Approach.</title>
        <authorList>
            <person name="Kananen K."/>
            <person name="Auerbach J.A."/>
            <person name="Kautto E."/>
            <person name="Blachly J.S."/>
        </authorList>
    </citation>
    <scope>NUCLEOTIDE SEQUENCE [LARGE SCALE GENOMIC DNA]</scope>
    <source>
        <strain evidence="1">B95-8</strain>
        <tissue evidence="1">Cell line</tissue>
    </source>
</reference>